<organism evidence="2 3">
    <name type="scientific">Streptomyces tateyamensis</name>
    <dbReference type="NCBI Taxonomy" id="565073"/>
    <lineage>
        <taxon>Bacteria</taxon>
        <taxon>Bacillati</taxon>
        <taxon>Actinomycetota</taxon>
        <taxon>Actinomycetes</taxon>
        <taxon>Kitasatosporales</taxon>
        <taxon>Streptomycetaceae</taxon>
        <taxon>Streptomyces</taxon>
    </lineage>
</organism>
<dbReference type="Proteomes" id="UP000248039">
    <property type="component" value="Unassembled WGS sequence"/>
</dbReference>
<keyword evidence="3" id="KW-1185">Reference proteome</keyword>
<evidence type="ECO:0000313" key="2">
    <source>
        <dbReference type="EMBL" id="PYC71681.1"/>
    </source>
</evidence>
<name>A0A2V4N9W6_9ACTN</name>
<evidence type="ECO:0000313" key="3">
    <source>
        <dbReference type="Proteomes" id="UP000248039"/>
    </source>
</evidence>
<accession>A0A2V4N9W6</accession>
<feature type="signal peptide" evidence="1">
    <location>
        <begin position="1"/>
        <end position="33"/>
    </location>
</feature>
<gene>
    <name evidence="2" type="ORF">C7C46_26735</name>
</gene>
<proteinExistence type="predicted"/>
<feature type="chain" id="PRO_5016043748" description="Lipoprotein" evidence="1">
    <location>
        <begin position="34"/>
        <end position="321"/>
    </location>
</feature>
<dbReference type="RefSeq" id="WP_110672501.1">
    <property type="nucleotide sequence ID" value="NZ_PYBW01000110.1"/>
</dbReference>
<dbReference type="OrthoDB" id="3680722at2"/>
<reference evidence="2 3" key="1">
    <citation type="submission" date="2018-03" db="EMBL/GenBank/DDBJ databases">
        <title>Bioinformatic expansion and discovery of thiopeptide antibiotics.</title>
        <authorList>
            <person name="Schwalen C.J."/>
            <person name="Hudson G.A."/>
            <person name="Mitchell D.A."/>
        </authorList>
    </citation>
    <scope>NUCLEOTIDE SEQUENCE [LARGE SCALE GENOMIC DNA]</scope>
    <source>
        <strain evidence="2 3">ATCC 21389</strain>
    </source>
</reference>
<keyword evidence="1" id="KW-0732">Signal</keyword>
<evidence type="ECO:0008006" key="4">
    <source>
        <dbReference type="Google" id="ProtNLM"/>
    </source>
</evidence>
<sequence>MGNHDTGNRRTTAQHRRLAGTALLAGAVLVVSACSSGPHHTVGSGKDSIGTVITPSPTPTPYGESLNTLVGPVNDALAQLPKAGSLSEVKTALDDVQRAATSAATGLQGLNPPSGAGDANRQLYVAMDTLATNYSTVSGDIDGNKVCATSSALAEAGGVQGLKDVQTAVTALAAAGYTATFSAPQTGQLQHRALDNGHKIREGQTNGDGELTVDNGGGSVDAVLTLTQSGQAAYSFYVVKGETAKITGIRDGKYDVYFAGGFDWDDGTKKFTQSCAFTKFDDGLDFTTTSSTYSTWTLTLKPAIGGNASTSTVPPDQYPVP</sequence>
<protein>
    <recommendedName>
        <fullName evidence="4">Lipoprotein</fullName>
    </recommendedName>
</protein>
<dbReference type="EMBL" id="PYBW01000110">
    <property type="protein sequence ID" value="PYC71681.1"/>
    <property type="molecule type" value="Genomic_DNA"/>
</dbReference>
<evidence type="ECO:0000256" key="1">
    <source>
        <dbReference type="SAM" id="SignalP"/>
    </source>
</evidence>
<comment type="caution">
    <text evidence="2">The sequence shown here is derived from an EMBL/GenBank/DDBJ whole genome shotgun (WGS) entry which is preliminary data.</text>
</comment>
<dbReference type="AlphaFoldDB" id="A0A2V4N9W6"/>